<evidence type="ECO:0000256" key="1">
    <source>
        <dbReference type="SAM" id="SignalP"/>
    </source>
</evidence>
<dbReference type="SUPFAM" id="SSF53474">
    <property type="entry name" value="alpha/beta-Hydrolases"/>
    <property type="match status" value="1"/>
</dbReference>
<dbReference type="OrthoDB" id="408631at2759"/>
<dbReference type="Gene3D" id="3.40.50.1820">
    <property type="entry name" value="alpha/beta hydrolase"/>
    <property type="match status" value="1"/>
</dbReference>
<dbReference type="Pfam" id="PF00135">
    <property type="entry name" value="COesterase"/>
    <property type="match status" value="1"/>
</dbReference>
<evidence type="ECO:0000313" key="4">
    <source>
        <dbReference type="Proteomes" id="UP000053593"/>
    </source>
</evidence>
<keyword evidence="1" id="KW-0732">Signal</keyword>
<feature type="chain" id="PRO_5012610410" description="Carboxylesterase type B domain-containing protein" evidence="1">
    <location>
        <begin position="16"/>
        <end position="104"/>
    </location>
</feature>
<gene>
    <name evidence="3" type="ORF">GYMLUDRAFT_246446</name>
</gene>
<dbReference type="HOGENOM" id="CLU_2250459_0_0_1"/>
<dbReference type="Proteomes" id="UP000053593">
    <property type="component" value="Unassembled WGS sequence"/>
</dbReference>
<evidence type="ECO:0000313" key="3">
    <source>
        <dbReference type="EMBL" id="KIK58089.1"/>
    </source>
</evidence>
<dbReference type="AlphaFoldDB" id="A0A0D0C6G1"/>
<dbReference type="InterPro" id="IPR029058">
    <property type="entry name" value="AB_hydrolase_fold"/>
</dbReference>
<accession>A0A0D0C6G1</accession>
<reference evidence="3 4" key="1">
    <citation type="submission" date="2014-04" db="EMBL/GenBank/DDBJ databases">
        <title>Evolutionary Origins and Diversification of the Mycorrhizal Mutualists.</title>
        <authorList>
            <consortium name="DOE Joint Genome Institute"/>
            <consortium name="Mycorrhizal Genomics Consortium"/>
            <person name="Kohler A."/>
            <person name="Kuo A."/>
            <person name="Nagy L.G."/>
            <person name="Floudas D."/>
            <person name="Copeland A."/>
            <person name="Barry K.W."/>
            <person name="Cichocki N."/>
            <person name="Veneault-Fourrey C."/>
            <person name="LaButti K."/>
            <person name="Lindquist E.A."/>
            <person name="Lipzen A."/>
            <person name="Lundell T."/>
            <person name="Morin E."/>
            <person name="Murat C."/>
            <person name="Riley R."/>
            <person name="Ohm R."/>
            <person name="Sun H."/>
            <person name="Tunlid A."/>
            <person name="Henrissat B."/>
            <person name="Grigoriev I.V."/>
            <person name="Hibbett D.S."/>
            <person name="Martin F."/>
        </authorList>
    </citation>
    <scope>NUCLEOTIDE SEQUENCE [LARGE SCALE GENOMIC DNA]</scope>
    <source>
        <strain evidence="3 4">FD-317 M1</strain>
    </source>
</reference>
<protein>
    <recommendedName>
        <fullName evidence="2">Carboxylesterase type B domain-containing protein</fullName>
    </recommendedName>
</protein>
<organism evidence="3 4">
    <name type="scientific">Collybiopsis luxurians FD-317 M1</name>
    <dbReference type="NCBI Taxonomy" id="944289"/>
    <lineage>
        <taxon>Eukaryota</taxon>
        <taxon>Fungi</taxon>
        <taxon>Dikarya</taxon>
        <taxon>Basidiomycota</taxon>
        <taxon>Agaricomycotina</taxon>
        <taxon>Agaricomycetes</taxon>
        <taxon>Agaricomycetidae</taxon>
        <taxon>Agaricales</taxon>
        <taxon>Marasmiineae</taxon>
        <taxon>Omphalotaceae</taxon>
        <taxon>Collybiopsis</taxon>
        <taxon>Collybiopsis luxurians</taxon>
    </lineage>
</organism>
<dbReference type="InterPro" id="IPR002018">
    <property type="entry name" value="CarbesteraseB"/>
</dbReference>
<feature type="signal peptide" evidence="1">
    <location>
        <begin position="1"/>
        <end position="15"/>
    </location>
</feature>
<feature type="domain" description="Carboxylesterase type B" evidence="2">
    <location>
        <begin position="28"/>
        <end position="98"/>
    </location>
</feature>
<keyword evidence="4" id="KW-1185">Reference proteome</keyword>
<dbReference type="EMBL" id="KN834787">
    <property type="protein sequence ID" value="KIK58089.1"/>
    <property type="molecule type" value="Genomic_DNA"/>
</dbReference>
<name>A0A0D0C6G1_9AGAR</name>
<proteinExistence type="predicted"/>
<evidence type="ECO:0000259" key="2">
    <source>
        <dbReference type="Pfam" id="PF00135"/>
    </source>
</evidence>
<sequence>MITVFLLWYSTVVLQSWTPAPSLRGDTIVAIGYAQYLGNQLFENMVAYLGIPYAEPPLGDRHFRAPLPLNTMRIEQEAGGHVVDATRYPNFCVQSNGVGYAGGA</sequence>